<gene>
    <name evidence="8" type="ORF">Aru02nite_70670</name>
</gene>
<feature type="transmembrane region" description="Helical" evidence="6">
    <location>
        <begin position="137"/>
        <end position="155"/>
    </location>
</feature>
<dbReference type="Proteomes" id="UP000612808">
    <property type="component" value="Unassembled WGS sequence"/>
</dbReference>
<feature type="transmembrane region" description="Helical" evidence="6">
    <location>
        <begin position="222"/>
        <end position="242"/>
    </location>
</feature>
<feature type="transmembrane region" description="Helical" evidence="6">
    <location>
        <begin position="76"/>
        <end position="97"/>
    </location>
</feature>
<sequence>MPRAATMLPVRPPRWVPGFLLVAVIWGASFTFIKLAVDGGVAPPWLALIRCALGAGTLVAICLLRRETIPRDPRTWLHGLLVALLLHTVPFTLVAYGETHVSSVFAGLCNAVTPLATLLFAVALVPAERLTGRRLGGIGVGLAGVFVLIGAWRGLPAGTLGGSLACVASTLCYGAGFAYTRRYFAHRATSAAGLSAVQMCCATAELAFVAPVGAGAPHWPGWTAATALLVLGAFGTGVAYIINLNVIRTAGATVAATVTYLTPVASTLLGALLLGEALRWNHLAGGVLILGGVVLVQLASRHAPAFRPVAAADRPRVASSDG</sequence>
<dbReference type="InterPro" id="IPR000620">
    <property type="entry name" value="EamA_dom"/>
</dbReference>
<name>A0A8J3J902_9ACTN</name>
<dbReference type="InterPro" id="IPR050638">
    <property type="entry name" value="AA-Vitamin_Transporters"/>
</dbReference>
<feature type="domain" description="EamA" evidence="7">
    <location>
        <begin position="15"/>
        <end position="149"/>
    </location>
</feature>
<dbReference type="PANTHER" id="PTHR32322">
    <property type="entry name" value="INNER MEMBRANE TRANSPORTER"/>
    <property type="match status" value="1"/>
</dbReference>
<dbReference type="SUPFAM" id="SSF103481">
    <property type="entry name" value="Multidrug resistance efflux transporter EmrE"/>
    <property type="match status" value="2"/>
</dbReference>
<comment type="caution">
    <text evidence="8">The sequence shown here is derived from an EMBL/GenBank/DDBJ whole genome shotgun (WGS) entry which is preliminary data.</text>
</comment>
<dbReference type="PANTHER" id="PTHR32322:SF9">
    <property type="entry name" value="AMINO-ACID METABOLITE EFFLUX PUMP-RELATED"/>
    <property type="match status" value="1"/>
</dbReference>
<feature type="domain" description="EamA" evidence="7">
    <location>
        <begin position="162"/>
        <end position="296"/>
    </location>
</feature>
<proteinExistence type="inferred from homology"/>
<feature type="transmembrane region" description="Helical" evidence="6">
    <location>
        <begin position="254"/>
        <end position="274"/>
    </location>
</feature>
<feature type="transmembrane region" description="Helical" evidence="6">
    <location>
        <begin position="161"/>
        <end position="179"/>
    </location>
</feature>
<dbReference type="EMBL" id="BOMB01000054">
    <property type="protein sequence ID" value="GID16178.1"/>
    <property type="molecule type" value="Genomic_DNA"/>
</dbReference>
<dbReference type="Pfam" id="PF00892">
    <property type="entry name" value="EamA"/>
    <property type="match status" value="2"/>
</dbReference>
<comment type="similarity">
    <text evidence="2">Belongs to the EamA transporter family.</text>
</comment>
<evidence type="ECO:0000313" key="9">
    <source>
        <dbReference type="Proteomes" id="UP000612808"/>
    </source>
</evidence>
<keyword evidence="4 6" id="KW-1133">Transmembrane helix</keyword>
<evidence type="ECO:0000256" key="6">
    <source>
        <dbReference type="SAM" id="Phobius"/>
    </source>
</evidence>
<feature type="transmembrane region" description="Helical" evidence="6">
    <location>
        <begin position="45"/>
        <end position="64"/>
    </location>
</feature>
<evidence type="ECO:0000256" key="5">
    <source>
        <dbReference type="ARBA" id="ARBA00023136"/>
    </source>
</evidence>
<feature type="transmembrane region" description="Helical" evidence="6">
    <location>
        <begin position="103"/>
        <end position="125"/>
    </location>
</feature>
<evidence type="ECO:0000256" key="4">
    <source>
        <dbReference type="ARBA" id="ARBA00022989"/>
    </source>
</evidence>
<keyword evidence="9" id="KW-1185">Reference proteome</keyword>
<comment type="subcellular location">
    <subcellularLocation>
        <location evidence="1">Membrane</location>
        <topology evidence="1">Multi-pass membrane protein</topology>
    </subcellularLocation>
</comment>
<feature type="transmembrane region" description="Helical" evidence="6">
    <location>
        <begin position="280"/>
        <end position="299"/>
    </location>
</feature>
<dbReference type="InterPro" id="IPR037185">
    <property type="entry name" value="EmrE-like"/>
</dbReference>
<evidence type="ECO:0000256" key="3">
    <source>
        <dbReference type="ARBA" id="ARBA00022692"/>
    </source>
</evidence>
<feature type="transmembrane region" description="Helical" evidence="6">
    <location>
        <begin position="191"/>
        <end position="210"/>
    </location>
</feature>
<accession>A0A8J3J902</accession>
<keyword evidence="5 6" id="KW-0472">Membrane</keyword>
<organism evidence="8 9">
    <name type="scientific">Actinocatenispora rupis</name>
    <dbReference type="NCBI Taxonomy" id="519421"/>
    <lineage>
        <taxon>Bacteria</taxon>
        <taxon>Bacillati</taxon>
        <taxon>Actinomycetota</taxon>
        <taxon>Actinomycetes</taxon>
        <taxon>Micromonosporales</taxon>
        <taxon>Micromonosporaceae</taxon>
        <taxon>Actinocatenispora</taxon>
    </lineage>
</organism>
<evidence type="ECO:0000256" key="2">
    <source>
        <dbReference type="ARBA" id="ARBA00007362"/>
    </source>
</evidence>
<evidence type="ECO:0000313" key="8">
    <source>
        <dbReference type="EMBL" id="GID16178.1"/>
    </source>
</evidence>
<dbReference type="AlphaFoldDB" id="A0A8J3J902"/>
<evidence type="ECO:0000259" key="7">
    <source>
        <dbReference type="Pfam" id="PF00892"/>
    </source>
</evidence>
<dbReference type="Gene3D" id="1.10.3730.20">
    <property type="match status" value="1"/>
</dbReference>
<keyword evidence="3 6" id="KW-0812">Transmembrane</keyword>
<dbReference type="GO" id="GO:0016020">
    <property type="term" value="C:membrane"/>
    <property type="evidence" value="ECO:0007669"/>
    <property type="project" value="UniProtKB-SubCell"/>
</dbReference>
<evidence type="ECO:0000256" key="1">
    <source>
        <dbReference type="ARBA" id="ARBA00004141"/>
    </source>
</evidence>
<feature type="transmembrane region" description="Helical" evidence="6">
    <location>
        <begin position="12"/>
        <end position="33"/>
    </location>
</feature>
<reference evidence="8" key="1">
    <citation type="submission" date="2021-01" db="EMBL/GenBank/DDBJ databases">
        <title>Whole genome shotgun sequence of Actinocatenispora rupis NBRC 107355.</title>
        <authorList>
            <person name="Komaki H."/>
            <person name="Tamura T."/>
        </authorList>
    </citation>
    <scope>NUCLEOTIDE SEQUENCE</scope>
    <source>
        <strain evidence="8">NBRC 107355</strain>
    </source>
</reference>
<protein>
    <submittedName>
        <fullName evidence="8">Transporter</fullName>
    </submittedName>
</protein>